<proteinExistence type="predicted"/>
<evidence type="ECO:0000313" key="1">
    <source>
        <dbReference type="EMBL" id="CAI9935227.1"/>
    </source>
</evidence>
<organism evidence="1">
    <name type="scientific">Hexamita inflata</name>
    <dbReference type="NCBI Taxonomy" id="28002"/>
    <lineage>
        <taxon>Eukaryota</taxon>
        <taxon>Metamonada</taxon>
        <taxon>Diplomonadida</taxon>
        <taxon>Hexamitidae</taxon>
        <taxon>Hexamitinae</taxon>
        <taxon>Hexamita</taxon>
    </lineage>
</organism>
<reference evidence="1" key="1">
    <citation type="submission" date="2023-06" db="EMBL/GenBank/DDBJ databases">
        <authorList>
            <person name="Kurt Z."/>
        </authorList>
    </citation>
    <scope>NUCLEOTIDE SEQUENCE</scope>
</reference>
<sequence>MADFVSEKQKRHQKVVENVTADVEEQVTAKQPINHEYTEYTEEQTYQSIESNNIILTDFEAYITSKQCLAPSEFAAIRFVNNQPVAQFHSILAMSDAELEKVRNQPQLSQQIKFVQKLTGIPIPGILWGRVIMP</sequence>
<evidence type="ECO:0000313" key="2">
    <source>
        <dbReference type="EMBL" id="CAL6079920.1"/>
    </source>
</evidence>
<dbReference type="Proteomes" id="UP001642409">
    <property type="component" value="Unassembled WGS sequence"/>
</dbReference>
<accession>A0AA86PAM3</accession>
<evidence type="ECO:0000313" key="3">
    <source>
        <dbReference type="Proteomes" id="UP001642409"/>
    </source>
</evidence>
<keyword evidence="3" id="KW-1185">Reference proteome</keyword>
<protein>
    <submittedName>
        <fullName evidence="1">Uncharacterized protein</fullName>
    </submittedName>
</protein>
<reference evidence="2 3" key="2">
    <citation type="submission" date="2024-07" db="EMBL/GenBank/DDBJ databases">
        <authorList>
            <person name="Akdeniz Z."/>
        </authorList>
    </citation>
    <scope>NUCLEOTIDE SEQUENCE [LARGE SCALE GENOMIC DNA]</scope>
</reference>
<gene>
    <name evidence="1" type="ORF">HINF_LOCUS22872</name>
    <name evidence="2" type="ORF">HINF_LOCUS59617</name>
</gene>
<dbReference type="AlphaFoldDB" id="A0AA86PAM3"/>
<dbReference type="EMBL" id="CATOUU010000598">
    <property type="protein sequence ID" value="CAI9935227.1"/>
    <property type="molecule type" value="Genomic_DNA"/>
</dbReference>
<comment type="caution">
    <text evidence="1">The sequence shown here is derived from an EMBL/GenBank/DDBJ whole genome shotgun (WGS) entry which is preliminary data.</text>
</comment>
<name>A0AA86PAM3_9EUKA</name>
<dbReference type="EMBL" id="CAXDID020000343">
    <property type="protein sequence ID" value="CAL6079920.1"/>
    <property type="molecule type" value="Genomic_DNA"/>
</dbReference>